<protein>
    <submittedName>
        <fullName evidence="2">Uncharacterized protein</fullName>
    </submittedName>
</protein>
<dbReference type="SMART" id="SM00028">
    <property type="entry name" value="TPR"/>
    <property type="match status" value="4"/>
</dbReference>
<dbReference type="Proteomes" id="UP000283090">
    <property type="component" value="Unassembled WGS sequence"/>
</dbReference>
<dbReference type="PROSITE" id="PS50005">
    <property type="entry name" value="TPR"/>
    <property type="match status" value="2"/>
</dbReference>
<dbReference type="STRING" id="97331.A0A437A4W2"/>
<accession>A0A437A4W2</accession>
<name>A0A437A4W2_ARTFL</name>
<organism evidence="2 3">
    <name type="scientific">Arthrobotrys flagrans</name>
    <name type="common">Nematode-trapping fungus</name>
    <name type="synonym">Trichothecium flagrans</name>
    <dbReference type="NCBI Taxonomy" id="97331"/>
    <lineage>
        <taxon>Eukaryota</taxon>
        <taxon>Fungi</taxon>
        <taxon>Dikarya</taxon>
        <taxon>Ascomycota</taxon>
        <taxon>Pezizomycotina</taxon>
        <taxon>Orbiliomycetes</taxon>
        <taxon>Orbiliales</taxon>
        <taxon>Orbiliaceae</taxon>
        <taxon>Arthrobotrys</taxon>
    </lineage>
</organism>
<dbReference type="Pfam" id="PF13424">
    <property type="entry name" value="TPR_12"/>
    <property type="match status" value="1"/>
</dbReference>
<gene>
    <name evidence="2" type="ORF">DFL_004456</name>
</gene>
<dbReference type="InterPro" id="IPR053137">
    <property type="entry name" value="NLR-like"/>
</dbReference>
<comment type="caution">
    <text evidence="2">The sequence shown here is derived from an EMBL/GenBank/DDBJ whole genome shotgun (WGS) entry which is preliminary data.</text>
</comment>
<feature type="repeat" description="TPR" evidence="1">
    <location>
        <begin position="364"/>
        <end position="397"/>
    </location>
</feature>
<dbReference type="Pfam" id="PF13374">
    <property type="entry name" value="TPR_10"/>
    <property type="match status" value="2"/>
</dbReference>
<feature type="repeat" description="TPR" evidence="1">
    <location>
        <begin position="238"/>
        <end position="271"/>
    </location>
</feature>
<dbReference type="RefSeq" id="XP_067491710.1">
    <property type="nucleotide sequence ID" value="XM_067633553.1"/>
</dbReference>
<evidence type="ECO:0000313" key="2">
    <source>
        <dbReference type="EMBL" id="RVD86166.1"/>
    </source>
</evidence>
<proteinExistence type="predicted"/>
<dbReference type="PANTHER" id="PTHR46082">
    <property type="entry name" value="ATP/GTP-BINDING PROTEIN-RELATED"/>
    <property type="match status" value="1"/>
</dbReference>
<keyword evidence="1" id="KW-0802">TPR repeat</keyword>
<dbReference type="Gene3D" id="1.25.40.10">
    <property type="entry name" value="Tetratricopeptide repeat domain"/>
    <property type="match status" value="2"/>
</dbReference>
<keyword evidence="3" id="KW-1185">Reference proteome</keyword>
<dbReference type="EMBL" id="SAEB01000006">
    <property type="protein sequence ID" value="RVD86166.1"/>
    <property type="molecule type" value="Genomic_DNA"/>
</dbReference>
<evidence type="ECO:0000313" key="3">
    <source>
        <dbReference type="Proteomes" id="UP000283090"/>
    </source>
</evidence>
<dbReference type="InterPro" id="IPR019734">
    <property type="entry name" value="TPR_rpt"/>
</dbReference>
<dbReference type="GeneID" id="93586767"/>
<dbReference type="AlphaFoldDB" id="A0A437A4W2"/>
<reference evidence="2 3" key="1">
    <citation type="submission" date="2019-01" db="EMBL/GenBank/DDBJ databases">
        <title>Intercellular communication is required for trap formation in the nematode-trapping fungus Duddingtonia flagrans.</title>
        <authorList>
            <person name="Youssar L."/>
            <person name="Wernet V."/>
            <person name="Hensel N."/>
            <person name="Hildebrandt H.-G."/>
            <person name="Fischer R."/>
        </authorList>
    </citation>
    <scope>NUCLEOTIDE SEQUENCE [LARGE SCALE GENOMIC DNA]</scope>
    <source>
        <strain evidence="2 3">CBS H-5679</strain>
    </source>
</reference>
<dbReference type="InterPro" id="IPR011990">
    <property type="entry name" value="TPR-like_helical_dom_sf"/>
</dbReference>
<evidence type="ECO:0000256" key="1">
    <source>
        <dbReference type="PROSITE-ProRule" id="PRU00339"/>
    </source>
</evidence>
<dbReference type="OrthoDB" id="4358462at2759"/>
<dbReference type="VEuPathDB" id="FungiDB:DFL_004456"/>
<sequence>MITNGRAQLVHFSVQEFLTRPEADWPCENEDDRKMKSIFRVDIEAAHLSLEKSSLDGELYGCKLGAAFERELEHRRQEFGNDDPLTKRLQFLYDWAEELSLDGAGSGEPSATVPEIMNLIRNHEIVPRVAKLDLFLKLGIYLSKFKPLSDPLKLLFRAILEMAEKITVPVLCIIGFFYHSLGKLDQALEVYYLALTKEEGLNEIIKCGLFSAIEAEETYQCAIDRKERVFGHEDRITIRSVSCLGSVLLDQKKYSEAEEMFRRAMEERQKMFGGDNPDTFNSVRNVGISLNWQGKHFEAEAMLRCVMEGRQKVLGQEDPATLQSMNDVGNELCWLKKYSEAEEIFRRVIEGQENILGPENSDTPDSVNSLGNALYGQRNYSEAEEMYKRALEGRRKQFGIENPKTLRLLHNLGWAYSVKIDIRRRKKFTK</sequence>
<dbReference type="Pfam" id="PF13181">
    <property type="entry name" value="TPR_8"/>
    <property type="match status" value="1"/>
</dbReference>
<dbReference type="PANTHER" id="PTHR46082:SF6">
    <property type="entry name" value="AAA+ ATPASE DOMAIN-CONTAINING PROTEIN-RELATED"/>
    <property type="match status" value="1"/>
</dbReference>
<dbReference type="SUPFAM" id="SSF48452">
    <property type="entry name" value="TPR-like"/>
    <property type="match status" value="1"/>
</dbReference>